<name>A0ABW5QVH4_9BACL</name>
<dbReference type="InterPro" id="IPR001173">
    <property type="entry name" value="Glyco_trans_2-like"/>
</dbReference>
<dbReference type="InterPro" id="IPR029044">
    <property type="entry name" value="Nucleotide-diphossugar_trans"/>
</dbReference>
<dbReference type="Gene3D" id="3.90.550.10">
    <property type="entry name" value="Spore Coat Polysaccharide Biosynthesis Protein SpsA, Chain A"/>
    <property type="match status" value="1"/>
</dbReference>
<gene>
    <name evidence="3" type="ORF">ACFSW5_07425</name>
</gene>
<accession>A0ABW5QVH4</accession>
<evidence type="ECO:0000259" key="2">
    <source>
        <dbReference type="Pfam" id="PF00535"/>
    </source>
</evidence>
<dbReference type="PANTHER" id="PTHR22916:SF3">
    <property type="entry name" value="UDP-GLCNAC:BETAGAL BETA-1,3-N-ACETYLGLUCOSAMINYLTRANSFERASE-LIKE PROTEIN 1"/>
    <property type="match status" value="1"/>
</dbReference>
<comment type="caution">
    <text evidence="3">The sequence shown here is derived from an EMBL/GenBank/DDBJ whole genome shotgun (WGS) entry which is preliminary data.</text>
</comment>
<keyword evidence="4" id="KW-1185">Reference proteome</keyword>
<dbReference type="Proteomes" id="UP001597493">
    <property type="component" value="Unassembled WGS sequence"/>
</dbReference>
<evidence type="ECO:0000256" key="1">
    <source>
        <dbReference type="ARBA" id="ARBA00006739"/>
    </source>
</evidence>
<dbReference type="Pfam" id="PF00535">
    <property type="entry name" value="Glycos_transf_2"/>
    <property type="match status" value="1"/>
</dbReference>
<reference evidence="4" key="1">
    <citation type="journal article" date="2019" name="Int. J. Syst. Evol. Microbiol.">
        <title>The Global Catalogue of Microorganisms (GCM) 10K type strain sequencing project: providing services to taxonomists for standard genome sequencing and annotation.</title>
        <authorList>
            <consortium name="The Broad Institute Genomics Platform"/>
            <consortium name="The Broad Institute Genome Sequencing Center for Infectious Disease"/>
            <person name="Wu L."/>
            <person name="Ma J."/>
        </authorList>
    </citation>
    <scope>NUCLEOTIDE SEQUENCE [LARGE SCALE GENOMIC DNA]</scope>
    <source>
        <strain evidence="4">TISTR 1827</strain>
    </source>
</reference>
<evidence type="ECO:0000313" key="4">
    <source>
        <dbReference type="Proteomes" id="UP001597493"/>
    </source>
</evidence>
<dbReference type="GO" id="GO:0016757">
    <property type="term" value="F:glycosyltransferase activity"/>
    <property type="evidence" value="ECO:0007669"/>
    <property type="project" value="UniProtKB-KW"/>
</dbReference>
<organism evidence="3 4">
    <name type="scientific">Paenibacillus thailandensis</name>
    <dbReference type="NCBI Taxonomy" id="393250"/>
    <lineage>
        <taxon>Bacteria</taxon>
        <taxon>Bacillati</taxon>
        <taxon>Bacillota</taxon>
        <taxon>Bacilli</taxon>
        <taxon>Bacillales</taxon>
        <taxon>Paenibacillaceae</taxon>
        <taxon>Paenibacillus</taxon>
    </lineage>
</organism>
<dbReference type="SUPFAM" id="SSF53448">
    <property type="entry name" value="Nucleotide-diphospho-sugar transferases"/>
    <property type="match status" value="1"/>
</dbReference>
<dbReference type="RefSeq" id="WP_379270822.1">
    <property type="nucleotide sequence ID" value="NZ_JBHUGT010000010.1"/>
</dbReference>
<proteinExistence type="inferred from homology"/>
<dbReference type="CDD" id="cd00761">
    <property type="entry name" value="Glyco_tranf_GTA_type"/>
    <property type="match status" value="1"/>
</dbReference>
<feature type="domain" description="Glycosyltransferase 2-like" evidence="2">
    <location>
        <begin position="13"/>
        <end position="120"/>
    </location>
</feature>
<keyword evidence="3" id="KW-0328">Glycosyltransferase</keyword>
<protein>
    <submittedName>
        <fullName evidence="3">Glycosyltransferase</fullName>
        <ecNumber evidence="3">2.4.-.-</ecNumber>
    </submittedName>
</protein>
<dbReference type="PANTHER" id="PTHR22916">
    <property type="entry name" value="GLYCOSYLTRANSFERASE"/>
    <property type="match status" value="1"/>
</dbReference>
<dbReference type="EC" id="2.4.-.-" evidence="3"/>
<evidence type="ECO:0000313" key="3">
    <source>
        <dbReference type="EMBL" id="MFD2660100.1"/>
    </source>
</evidence>
<keyword evidence="3" id="KW-0808">Transferase</keyword>
<comment type="similarity">
    <text evidence="1">Belongs to the glycosyltransferase 2 family.</text>
</comment>
<sequence>MKRPRNAEPAVSIIACTKRPDCMNNLLLNYGRQNYKNKELIVILNDPEINPAAYRSAAKKYKNVRIYRMPNRSLGKCLNFGVKAAAYDYIAKFDDDDHYSANYLADSMRAMQRTDADLVGKRAHYMYLQGSRLLLLRYCDKEHQFVRMVQGATLLVKRHVFRQVAFPDQTRGECVKFCIDSAAKGFKIYACGRSGYMAVRKENMNQHTWRISDKNLLHRGKVKVWKAANFKQAIRLSRLLEPDS</sequence>
<dbReference type="EMBL" id="JBHUMY010000006">
    <property type="protein sequence ID" value="MFD2660100.1"/>
    <property type="molecule type" value="Genomic_DNA"/>
</dbReference>